<dbReference type="EMBL" id="KV454483">
    <property type="protein sequence ID" value="ODV60058.1"/>
    <property type="molecule type" value="Genomic_DNA"/>
</dbReference>
<evidence type="ECO:0000256" key="1">
    <source>
        <dbReference type="ARBA" id="ARBA00005703"/>
    </source>
</evidence>
<dbReference type="OrthoDB" id="70224at2759"/>
<dbReference type="Proteomes" id="UP000095038">
    <property type="component" value="Unassembled WGS sequence"/>
</dbReference>
<dbReference type="SUPFAM" id="SSF102645">
    <property type="entry name" value="CoaB-like"/>
    <property type="match status" value="1"/>
</dbReference>
<evidence type="ECO:0000259" key="3">
    <source>
        <dbReference type="Pfam" id="PF04127"/>
    </source>
</evidence>
<reference evidence="5" key="1">
    <citation type="submission" date="2016-05" db="EMBL/GenBank/DDBJ databases">
        <title>Comparative genomics of biotechnologically important yeasts.</title>
        <authorList>
            <consortium name="DOE Joint Genome Institute"/>
            <person name="Riley R."/>
            <person name="Haridas S."/>
            <person name="Wolfe K.H."/>
            <person name="Lopes M.R."/>
            <person name="Hittinger C.T."/>
            <person name="Goker M."/>
            <person name="Salamov A."/>
            <person name="Wisecaver J."/>
            <person name="Long T.M."/>
            <person name="Aerts A.L."/>
            <person name="Barry K."/>
            <person name="Choi C."/>
            <person name="Clum A."/>
            <person name="Coughlan A.Y."/>
            <person name="Deshpande S."/>
            <person name="Douglass A.P."/>
            <person name="Hanson S.J."/>
            <person name="Klenk H.-P."/>
            <person name="Labutti K."/>
            <person name="Lapidus A."/>
            <person name="Lindquist E."/>
            <person name="Lipzen A."/>
            <person name="Meier-Kolthoff J.P."/>
            <person name="Ohm R.A."/>
            <person name="Otillar R.P."/>
            <person name="Pangilinan J."/>
            <person name="Peng Y."/>
            <person name="Rokas A."/>
            <person name="Rosa C.A."/>
            <person name="Scheuner C."/>
            <person name="Sibirny A.A."/>
            <person name="Slot J.C."/>
            <person name="Stielow J.B."/>
            <person name="Sun H."/>
            <person name="Kurtzman C.P."/>
            <person name="Blackwell M."/>
            <person name="Grigoriev I.V."/>
            <person name="Jeffries T.W."/>
        </authorList>
    </citation>
    <scope>NUCLEOTIDE SEQUENCE [LARGE SCALE GENOMIC DNA]</scope>
    <source>
        <strain evidence="5">DSM 1968</strain>
    </source>
</reference>
<proteinExistence type="inferred from homology"/>
<organism evidence="4 5">
    <name type="scientific">Ascoidea rubescens DSM 1968</name>
    <dbReference type="NCBI Taxonomy" id="1344418"/>
    <lineage>
        <taxon>Eukaryota</taxon>
        <taxon>Fungi</taxon>
        <taxon>Dikarya</taxon>
        <taxon>Ascomycota</taxon>
        <taxon>Saccharomycotina</taxon>
        <taxon>Saccharomycetes</taxon>
        <taxon>Ascoideaceae</taxon>
        <taxon>Ascoidea</taxon>
    </lineage>
</organism>
<accession>A0A1D2VED0</accession>
<dbReference type="AlphaFoldDB" id="A0A1D2VED0"/>
<dbReference type="Pfam" id="PF04127">
    <property type="entry name" value="DFP"/>
    <property type="match status" value="1"/>
</dbReference>
<dbReference type="FunCoup" id="A0A1D2VED0">
    <property type="interactions" value="813"/>
</dbReference>
<dbReference type="Gene3D" id="3.40.50.10300">
    <property type="entry name" value="CoaB-like"/>
    <property type="match status" value="1"/>
</dbReference>
<dbReference type="PANTHER" id="PTHR12290">
    <property type="entry name" value="CORNICHON-RELATED"/>
    <property type="match status" value="1"/>
</dbReference>
<comment type="similarity">
    <text evidence="1">Belongs to the PPC synthetase family.</text>
</comment>
<evidence type="ECO:0000313" key="4">
    <source>
        <dbReference type="EMBL" id="ODV60058.1"/>
    </source>
</evidence>
<dbReference type="GO" id="GO:0004632">
    <property type="term" value="F:phosphopantothenate--cysteine ligase activity"/>
    <property type="evidence" value="ECO:0007669"/>
    <property type="project" value="EnsemblFungi"/>
</dbReference>
<evidence type="ECO:0000256" key="2">
    <source>
        <dbReference type="SAM" id="MobiDB-lite"/>
    </source>
</evidence>
<dbReference type="GO" id="GO:1990181">
    <property type="term" value="P:acetyl-CoA biosynthetic process from pantothenate"/>
    <property type="evidence" value="ECO:0007669"/>
    <property type="project" value="EnsemblFungi"/>
</dbReference>
<dbReference type="GO" id="GO:0005634">
    <property type="term" value="C:nucleus"/>
    <property type="evidence" value="ECO:0007669"/>
    <property type="project" value="EnsemblFungi"/>
</dbReference>
<feature type="region of interest" description="Disordered" evidence="2">
    <location>
        <begin position="1"/>
        <end position="20"/>
    </location>
</feature>
<dbReference type="GO" id="GO:1990143">
    <property type="term" value="C:CoA-synthesizing protein complex"/>
    <property type="evidence" value="ECO:0007669"/>
    <property type="project" value="EnsemblFungi"/>
</dbReference>
<dbReference type="InParanoid" id="A0A1D2VED0"/>
<feature type="domain" description="DNA/pantothenate metabolism flavoprotein C-terminal" evidence="3">
    <location>
        <begin position="194"/>
        <end position="321"/>
    </location>
</feature>
<gene>
    <name evidence="4" type="ORF">ASCRUDRAFT_59415</name>
</gene>
<evidence type="ECO:0000313" key="5">
    <source>
        <dbReference type="Proteomes" id="UP000095038"/>
    </source>
</evidence>
<dbReference type="GO" id="GO:0015937">
    <property type="term" value="P:coenzyme A biosynthetic process"/>
    <property type="evidence" value="ECO:0007669"/>
    <property type="project" value="EnsemblFungi"/>
</dbReference>
<sequence length="355" mass="40839">MNSEDIHTSVPDPNKAIDRSIPDFPVAKEVDDNDYFTKNTPPTYIHEVVSKVKDFLQYHKANTFKKIALITSGGTTVPLENNTVRFIDNFSAGTRGSTSAEILLKNGYAVIFLYREFSLLPYSRHFSHNLHFLDYMKINSIDNKIEINDDHNDKMYKILLDYQKIKDSNSLLIIPFTTVNQYLFTLKSISTTLNTYGSKSLIYLAAAVSDFFIPVSKLPQHKIQSSVNNLSSNGQLIINLDPVPKFLKRIVDDWSNNSLIISFKLETDQNILINKAKLALKRYNHNLVIGNLLQTRKKEVVFVSKSSNESNQIDKNAQEKWFRLTDDQIKNNFEIEEIFLPEVIKLHDLWINKTN</sequence>
<dbReference type="GeneID" id="30964870"/>
<name>A0A1D2VED0_9ASCO</name>
<protein>
    <submittedName>
        <fullName evidence="4">DFP-domain-containing protein</fullName>
    </submittedName>
</protein>
<keyword evidence="5" id="KW-1185">Reference proteome</keyword>
<dbReference type="GO" id="GO:0005737">
    <property type="term" value="C:cytoplasm"/>
    <property type="evidence" value="ECO:0007669"/>
    <property type="project" value="EnsemblFungi"/>
</dbReference>
<dbReference type="InterPro" id="IPR035929">
    <property type="entry name" value="CoaB-like_sf"/>
</dbReference>
<dbReference type="RefSeq" id="XP_020046365.1">
    <property type="nucleotide sequence ID" value="XM_020191234.1"/>
</dbReference>
<dbReference type="InterPro" id="IPR007085">
    <property type="entry name" value="DNA/pantothenate-metab_flavo_C"/>
</dbReference>
<dbReference type="STRING" id="1344418.A0A1D2VED0"/>